<keyword evidence="3" id="KW-1185">Reference proteome</keyword>
<organism evidence="2 3">
    <name type="scientific">Characodon lateralis</name>
    <dbReference type="NCBI Taxonomy" id="208331"/>
    <lineage>
        <taxon>Eukaryota</taxon>
        <taxon>Metazoa</taxon>
        <taxon>Chordata</taxon>
        <taxon>Craniata</taxon>
        <taxon>Vertebrata</taxon>
        <taxon>Euteleostomi</taxon>
        <taxon>Actinopterygii</taxon>
        <taxon>Neopterygii</taxon>
        <taxon>Teleostei</taxon>
        <taxon>Neoteleostei</taxon>
        <taxon>Acanthomorphata</taxon>
        <taxon>Ovalentaria</taxon>
        <taxon>Atherinomorphae</taxon>
        <taxon>Cyprinodontiformes</taxon>
        <taxon>Goodeidae</taxon>
        <taxon>Characodon</taxon>
    </lineage>
</organism>
<evidence type="ECO:0000313" key="2">
    <source>
        <dbReference type="EMBL" id="MED6285634.1"/>
    </source>
</evidence>
<dbReference type="Proteomes" id="UP001352852">
    <property type="component" value="Unassembled WGS sequence"/>
</dbReference>
<proteinExistence type="predicted"/>
<evidence type="ECO:0000313" key="3">
    <source>
        <dbReference type="Proteomes" id="UP001352852"/>
    </source>
</evidence>
<name>A0ABU7EEM6_9TELE</name>
<gene>
    <name evidence="2" type="ORF">CHARACLAT_031135</name>
</gene>
<protein>
    <submittedName>
        <fullName evidence="2">Uncharacterized protein</fullName>
    </submittedName>
</protein>
<reference evidence="2 3" key="1">
    <citation type="submission" date="2021-06" db="EMBL/GenBank/DDBJ databases">
        <authorList>
            <person name="Palmer J.M."/>
        </authorList>
    </citation>
    <scope>NUCLEOTIDE SEQUENCE [LARGE SCALE GENOMIC DNA]</scope>
    <source>
        <strain evidence="2 3">CL_MEX2019</strain>
        <tissue evidence="2">Muscle</tissue>
    </source>
</reference>
<feature type="region of interest" description="Disordered" evidence="1">
    <location>
        <begin position="1"/>
        <end position="23"/>
    </location>
</feature>
<evidence type="ECO:0000256" key="1">
    <source>
        <dbReference type="SAM" id="MobiDB-lite"/>
    </source>
</evidence>
<sequence>MSLETFWPQSIDNMGKPRRHRGKNDAAVVNCDLNQDGEGPSSPDAGRAAADLDPAMAKAFEIMMGNITKVIENKLSPLPETVRQHTEDINIIITRLHEAEARILALDSVLAYEARIGALEKQASLLSERADMNKNYSRHLNI</sequence>
<comment type="caution">
    <text evidence="2">The sequence shown here is derived from an EMBL/GenBank/DDBJ whole genome shotgun (WGS) entry which is preliminary data.</text>
</comment>
<dbReference type="EMBL" id="JAHUTJ010054093">
    <property type="protein sequence ID" value="MED6285634.1"/>
    <property type="molecule type" value="Genomic_DNA"/>
</dbReference>
<accession>A0ABU7EEM6</accession>